<evidence type="ECO:0000313" key="1">
    <source>
        <dbReference type="EMBL" id="PST38902.1"/>
    </source>
</evidence>
<organism evidence="1 2">
    <name type="scientific">Clostridium fessum</name>
    <dbReference type="NCBI Taxonomy" id="2126740"/>
    <lineage>
        <taxon>Bacteria</taxon>
        <taxon>Bacillati</taxon>
        <taxon>Bacillota</taxon>
        <taxon>Clostridia</taxon>
        <taxon>Eubacteriales</taxon>
        <taxon>Clostridiaceae</taxon>
        <taxon>Clostridium</taxon>
    </lineage>
</organism>
<proteinExistence type="predicted"/>
<name>A0A2T3FUD8_9CLOT</name>
<keyword evidence="2" id="KW-1185">Reference proteome</keyword>
<protein>
    <submittedName>
        <fullName evidence="1">Uncharacterized protein</fullName>
    </submittedName>
</protein>
<gene>
    <name evidence="1" type="ORF">C7U56_02945</name>
</gene>
<accession>A0A2T3FUD8</accession>
<dbReference type="AlphaFoldDB" id="A0A2T3FUD8"/>
<evidence type="ECO:0000313" key="2">
    <source>
        <dbReference type="Proteomes" id="UP000241048"/>
    </source>
</evidence>
<dbReference type="RefSeq" id="WP_107000068.1">
    <property type="nucleotide sequence ID" value="NZ_PYLO01000001.1"/>
</dbReference>
<comment type="caution">
    <text evidence="1">The sequence shown here is derived from an EMBL/GenBank/DDBJ whole genome shotgun (WGS) entry which is preliminary data.</text>
</comment>
<sequence length="136" mass="15985">MNEQLYEKMWQSAESWLIPEFRRQYVECGKVEDCPEYDQMRDFCQAVNIVGAWAGAPEVSPESIVCNVKTRDLGITGTEQRKEDLKAAYCWLWEVVPLLSGNEGDLERASRMFLQKLNSIHYEMERLGVFRTERRR</sequence>
<reference evidence="1 2" key="1">
    <citation type="submission" date="2018-03" db="EMBL/GenBank/DDBJ databases">
        <title>Lachnoclostridium SNUG30386 gen.nov., sp.nov., isolated from human faeces.</title>
        <authorList>
            <person name="Seo B."/>
            <person name="Jeon K."/>
            <person name="Ko G."/>
        </authorList>
    </citation>
    <scope>NUCLEOTIDE SEQUENCE [LARGE SCALE GENOMIC DNA]</scope>
    <source>
        <strain evidence="1 2">SNUG30386</strain>
    </source>
</reference>
<dbReference type="EMBL" id="PYLO01000001">
    <property type="protein sequence ID" value="PST38902.1"/>
    <property type="molecule type" value="Genomic_DNA"/>
</dbReference>
<dbReference type="Proteomes" id="UP000241048">
    <property type="component" value="Unassembled WGS sequence"/>
</dbReference>